<dbReference type="EMBL" id="JBHTIS010003431">
    <property type="protein sequence ID" value="MFD1051231.1"/>
    <property type="molecule type" value="Genomic_DNA"/>
</dbReference>
<evidence type="ECO:0000313" key="3">
    <source>
        <dbReference type="EMBL" id="MFD1051231.1"/>
    </source>
</evidence>
<evidence type="ECO:0000313" key="4">
    <source>
        <dbReference type="Proteomes" id="UP001597045"/>
    </source>
</evidence>
<feature type="non-terminal residue" evidence="3">
    <location>
        <position position="1"/>
    </location>
</feature>
<keyword evidence="4" id="KW-1185">Reference proteome</keyword>
<dbReference type="InterPro" id="IPR001303">
    <property type="entry name" value="Aldolase_II/adducin_N"/>
</dbReference>
<feature type="domain" description="Class II aldolase/adducin N-terminal" evidence="2">
    <location>
        <begin position="1"/>
        <end position="119"/>
    </location>
</feature>
<dbReference type="SUPFAM" id="SSF53639">
    <property type="entry name" value="AraD/HMP-PK domain-like"/>
    <property type="match status" value="1"/>
</dbReference>
<dbReference type="SMART" id="SM01007">
    <property type="entry name" value="Aldolase_II"/>
    <property type="match status" value="1"/>
</dbReference>
<dbReference type="Pfam" id="PF00596">
    <property type="entry name" value="Aldolase_II"/>
    <property type="match status" value="1"/>
</dbReference>
<gene>
    <name evidence="3" type="ORF">ACFQ1S_39690</name>
</gene>
<reference evidence="4" key="1">
    <citation type="journal article" date="2019" name="Int. J. Syst. Evol. Microbiol.">
        <title>The Global Catalogue of Microorganisms (GCM) 10K type strain sequencing project: providing services to taxonomists for standard genome sequencing and annotation.</title>
        <authorList>
            <consortium name="The Broad Institute Genomics Platform"/>
            <consortium name="The Broad Institute Genome Sequencing Center for Infectious Disease"/>
            <person name="Wu L."/>
            <person name="Ma J."/>
        </authorList>
    </citation>
    <scope>NUCLEOTIDE SEQUENCE [LARGE SCALE GENOMIC DNA]</scope>
    <source>
        <strain evidence="4">JCM 31486</strain>
    </source>
</reference>
<dbReference type="InterPro" id="IPR051017">
    <property type="entry name" value="Aldolase-II_Adducin_sf"/>
</dbReference>
<dbReference type="InterPro" id="IPR036409">
    <property type="entry name" value="Aldolase_II/adducin_N_sf"/>
</dbReference>
<name>A0ABW3MKS1_9PSEU</name>
<dbReference type="PANTHER" id="PTHR10672">
    <property type="entry name" value="ADDUCIN"/>
    <property type="match status" value="1"/>
</dbReference>
<dbReference type="Proteomes" id="UP001597045">
    <property type="component" value="Unassembled WGS sequence"/>
</dbReference>
<evidence type="ECO:0000259" key="2">
    <source>
        <dbReference type="SMART" id="SM01007"/>
    </source>
</evidence>
<comment type="caution">
    <text evidence="3">The sequence shown here is derived from an EMBL/GenBank/DDBJ whole genome shotgun (WGS) entry which is preliminary data.</text>
</comment>
<proteinExistence type="inferred from homology"/>
<evidence type="ECO:0000256" key="1">
    <source>
        <dbReference type="ARBA" id="ARBA00037961"/>
    </source>
</evidence>
<dbReference type="PANTHER" id="PTHR10672:SF3">
    <property type="entry name" value="PROTEIN HU-LI TAI SHAO"/>
    <property type="match status" value="1"/>
</dbReference>
<dbReference type="Gene3D" id="3.40.225.10">
    <property type="entry name" value="Class II aldolase/adducin N-terminal domain"/>
    <property type="match status" value="1"/>
</dbReference>
<protein>
    <submittedName>
        <fullName evidence="3">Class II aldolase/adducin family protein</fullName>
    </submittedName>
</protein>
<sequence>PVDRLAPPEIPLHQAIYEARSDVNCVVHSHAPSGLVFGAVPDELVPLSHEGALLYGEVSRFTLTSNTVLDIAVGRSIAKTLDTGIGVFLVNHGSVVVGKSVRHAVIFALMLERACQLQLTALATGRPVTTSSEVDVVAKREFVFADLSIRAYWDHARRRVLRTAPESRSW</sequence>
<comment type="similarity">
    <text evidence="1">Belongs to the aldolase class II family.</text>
</comment>
<organism evidence="3 4">
    <name type="scientific">Kibdelosporangium lantanae</name>
    <dbReference type="NCBI Taxonomy" id="1497396"/>
    <lineage>
        <taxon>Bacteria</taxon>
        <taxon>Bacillati</taxon>
        <taxon>Actinomycetota</taxon>
        <taxon>Actinomycetes</taxon>
        <taxon>Pseudonocardiales</taxon>
        <taxon>Pseudonocardiaceae</taxon>
        <taxon>Kibdelosporangium</taxon>
    </lineage>
</organism>
<accession>A0ABW3MKS1</accession>